<comment type="caution">
    <text evidence="1">The sequence shown here is derived from an EMBL/GenBank/DDBJ whole genome shotgun (WGS) entry which is preliminary data.</text>
</comment>
<dbReference type="EMBL" id="RBDX01000010">
    <property type="protein sequence ID" value="RKN08578.1"/>
    <property type="molecule type" value="Genomic_DNA"/>
</dbReference>
<gene>
    <name evidence="2" type="ORF">D7318_15310</name>
    <name evidence="1" type="ORF">D7319_14355</name>
</gene>
<dbReference type="Proteomes" id="UP000268652">
    <property type="component" value="Unassembled WGS sequence"/>
</dbReference>
<name>A0A3A9W5Y4_9ACTN</name>
<evidence type="ECO:0000313" key="2">
    <source>
        <dbReference type="EMBL" id="RKN21736.1"/>
    </source>
</evidence>
<keyword evidence="3" id="KW-1185">Reference proteome</keyword>
<reference evidence="3 4" key="1">
    <citation type="submission" date="2018-09" db="EMBL/GenBank/DDBJ databases">
        <title>Streptomyces sp. nov. DS1-2, an endophytic actinomycete isolated from roots of Dendrobium scabrilingue.</title>
        <authorList>
            <person name="Kuncharoen N."/>
            <person name="Kudo T."/>
            <person name="Ohkuma M."/>
            <person name="Yuki M."/>
            <person name="Tanasupawat S."/>
        </authorList>
    </citation>
    <scope>NUCLEOTIDE SEQUENCE [LARGE SCALE GENOMIC DNA]</scope>
    <source>
        <strain evidence="1 4">AZ1-7</strain>
        <strain evidence="2 3">DS1-2</strain>
    </source>
</reference>
<dbReference type="Proteomes" id="UP000275024">
    <property type="component" value="Unassembled WGS sequence"/>
</dbReference>
<evidence type="ECO:0000313" key="1">
    <source>
        <dbReference type="EMBL" id="RKN08578.1"/>
    </source>
</evidence>
<organism evidence="1 4">
    <name type="scientific">Streptomyces radicis</name>
    <dbReference type="NCBI Taxonomy" id="1750517"/>
    <lineage>
        <taxon>Bacteria</taxon>
        <taxon>Bacillati</taxon>
        <taxon>Actinomycetota</taxon>
        <taxon>Actinomycetes</taxon>
        <taxon>Kitasatosporales</taxon>
        <taxon>Streptomycetaceae</taxon>
        <taxon>Streptomyces</taxon>
    </lineage>
</organism>
<evidence type="ECO:0000313" key="3">
    <source>
        <dbReference type="Proteomes" id="UP000268652"/>
    </source>
</evidence>
<sequence>MARQATPTAACVSSGAVLGRRGGGGGVAHVGWVMGTLPLRWWRVWGVREIVDEVIGLGWGIARLVIDS</sequence>
<protein>
    <submittedName>
        <fullName evidence="1">Uncharacterized protein</fullName>
    </submittedName>
</protein>
<dbReference type="EMBL" id="RBDY01000010">
    <property type="protein sequence ID" value="RKN21736.1"/>
    <property type="molecule type" value="Genomic_DNA"/>
</dbReference>
<dbReference type="AlphaFoldDB" id="A0A3A9W5Y4"/>
<evidence type="ECO:0000313" key="4">
    <source>
        <dbReference type="Proteomes" id="UP000275024"/>
    </source>
</evidence>
<accession>A0A3A9W5Y4</accession>
<proteinExistence type="predicted"/>